<feature type="compositionally biased region" description="Acidic residues" evidence="1">
    <location>
        <begin position="64"/>
        <end position="84"/>
    </location>
</feature>
<dbReference type="Gene3D" id="1.10.287.2900">
    <property type="match status" value="1"/>
</dbReference>
<feature type="compositionally biased region" description="Basic and acidic residues" evidence="1">
    <location>
        <begin position="165"/>
        <end position="174"/>
    </location>
</feature>
<dbReference type="EMBL" id="CM035421">
    <property type="protein sequence ID" value="KAH7388391.1"/>
    <property type="molecule type" value="Genomic_DNA"/>
</dbReference>
<dbReference type="InterPro" id="IPR012891">
    <property type="entry name" value="GCK_dom"/>
</dbReference>
<feature type="region of interest" description="Disordered" evidence="1">
    <location>
        <begin position="151"/>
        <end position="189"/>
    </location>
</feature>
<dbReference type="AlphaFoldDB" id="A0A8T2SZW8"/>
<reference evidence="3" key="1">
    <citation type="submission" date="2021-08" db="EMBL/GenBank/DDBJ databases">
        <title>WGS assembly of Ceratopteris richardii.</title>
        <authorList>
            <person name="Marchant D.B."/>
            <person name="Chen G."/>
            <person name="Jenkins J."/>
            <person name="Shu S."/>
            <person name="Leebens-Mack J."/>
            <person name="Grimwood J."/>
            <person name="Schmutz J."/>
            <person name="Soltis P."/>
            <person name="Soltis D."/>
            <person name="Chen Z.-H."/>
        </authorList>
    </citation>
    <scope>NUCLEOTIDE SEQUENCE</scope>
    <source>
        <strain evidence="3">Whitten #5841</strain>
        <tissue evidence="3">Leaf</tissue>
    </source>
</reference>
<name>A0A8T2SZW8_CERRI</name>
<feature type="compositionally biased region" description="Low complexity" evidence="1">
    <location>
        <begin position="175"/>
        <end position="189"/>
    </location>
</feature>
<dbReference type="SMART" id="SM01227">
    <property type="entry name" value="GCK"/>
    <property type="match status" value="1"/>
</dbReference>
<evidence type="ECO:0000259" key="2">
    <source>
        <dbReference type="SMART" id="SM01227"/>
    </source>
</evidence>
<sequence length="189" mass="20829">MAGVISSELPSKQSRLTAEEIGASENKSHTEVSPQNVARDSAKSKQDDVEAGDSSVSVDIEGTHEEEGEGREEGGEDDDDDEEAGECGFCLFMKSGPCRDSFIKWEECVEQAEKDKEDIVEKCHKVTFFLKECMEKNSDYYDPVLQAEKALDEEVESENSTVETSKQDADERRSSSPTDSSDPSLPKGE</sequence>
<dbReference type="EMBL" id="CM035421">
    <property type="protein sequence ID" value="KAH7388390.1"/>
    <property type="molecule type" value="Genomic_DNA"/>
</dbReference>
<evidence type="ECO:0000313" key="3">
    <source>
        <dbReference type="EMBL" id="KAH7388391.1"/>
    </source>
</evidence>
<comment type="caution">
    <text evidence="3">The sequence shown here is derived from an EMBL/GenBank/DDBJ whole genome shotgun (WGS) entry which is preliminary data.</text>
</comment>
<feature type="domain" description="GCK" evidence="2">
    <location>
        <begin position="85"/>
        <end position="159"/>
    </location>
</feature>
<feature type="region of interest" description="Disordered" evidence="1">
    <location>
        <begin position="1"/>
        <end position="84"/>
    </location>
</feature>
<gene>
    <name evidence="3" type="ORF">KP509_16G073700</name>
</gene>
<dbReference type="Pfam" id="PF07802">
    <property type="entry name" value="GCK"/>
    <property type="match status" value="1"/>
</dbReference>
<evidence type="ECO:0000313" key="4">
    <source>
        <dbReference type="Proteomes" id="UP000825935"/>
    </source>
</evidence>
<evidence type="ECO:0000256" key="1">
    <source>
        <dbReference type="SAM" id="MobiDB-lite"/>
    </source>
</evidence>
<organism evidence="3 4">
    <name type="scientific">Ceratopteris richardii</name>
    <name type="common">Triangle waterfern</name>
    <dbReference type="NCBI Taxonomy" id="49495"/>
    <lineage>
        <taxon>Eukaryota</taxon>
        <taxon>Viridiplantae</taxon>
        <taxon>Streptophyta</taxon>
        <taxon>Embryophyta</taxon>
        <taxon>Tracheophyta</taxon>
        <taxon>Polypodiopsida</taxon>
        <taxon>Polypodiidae</taxon>
        <taxon>Polypodiales</taxon>
        <taxon>Pteridineae</taxon>
        <taxon>Pteridaceae</taxon>
        <taxon>Parkerioideae</taxon>
        <taxon>Ceratopteris</taxon>
    </lineage>
</organism>
<accession>A0A8T2SZW8</accession>
<dbReference type="OMA" id="EECGFCT"/>
<proteinExistence type="predicted"/>
<dbReference type="PANTHER" id="PTHR34357">
    <property type="entry name" value="F7A19.14 PROTEIN-RELATED"/>
    <property type="match status" value="1"/>
</dbReference>
<keyword evidence="4" id="KW-1185">Reference proteome</keyword>
<dbReference type="PANTHER" id="PTHR34357:SF2">
    <property type="entry name" value="F26F24.3-RELATED"/>
    <property type="match status" value="1"/>
</dbReference>
<dbReference type="Proteomes" id="UP000825935">
    <property type="component" value="Chromosome 16"/>
</dbReference>
<dbReference type="OrthoDB" id="2148418at2759"/>
<protein>
    <recommendedName>
        <fullName evidence="2">GCK domain-containing protein</fullName>
    </recommendedName>
</protein>